<sequence length="150" mass="17214">MVLRSVVEITIKQEPLSEFQKRKVSKQFTSRVHVADNFQALKASTCTQLSKRIYSIIDDDPISQRKVFAYALDLVEKKWHCPTKKITCHESVESFVQKARLRSEKQAMITTLSFSNFKYIATSLAFSSSRAHSNILIRLKQIVAKEISSM</sequence>
<dbReference type="Proteomes" id="UP001472677">
    <property type="component" value="Unassembled WGS sequence"/>
</dbReference>
<keyword evidence="2" id="KW-1185">Reference proteome</keyword>
<dbReference type="EMBL" id="JBBPBM010000014">
    <property type="protein sequence ID" value="KAK8560215.1"/>
    <property type="molecule type" value="Genomic_DNA"/>
</dbReference>
<accession>A0ABR2EG42</accession>
<gene>
    <name evidence="1" type="ORF">V6N12_013015</name>
</gene>
<comment type="caution">
    <text evidence="1">The sequence shown here is derived from an EMBL/GenBank/DDBJ whole genome shotgun (WGS) entry which is preliminary data.</text>
</comment>
<dbReference type="Gene3D" id="3.40.50.720">
    <property type="entry name" value="NAD(P)-binding Rossmann-like Domain"/>
    <property type="match status" value="1"/>
</dbReference>
<evidence type="ECO:0000313" key="1">
    <source>
        <dbReference type="EMBL" id="KAK8560215.1"/>
    </source>
</evidence>
<organism evidence="1 2">
    <name type="scientific">Hibiscus sabdariffa</name>
    <name type="common">roselle</name>
    <dbReference type="NCBI Taxonomy" id="183260"/>
    <lineage>
        <taxon>Eukaryota</taxon>
        <taxon>Viridiplantae</taxon>
        <taxon>Streptophyta</taxon>
        <taxon>Embryophyta</taxon>
        <taxon>Tracheophyta</taxon>
        <taxon>Spermatophyta</taxon>
        <taxon>Magnoliopsida</taxon>
        <taxon>eudicotyledons</taxon>
        <taxon>Gunneridae</taxon>
        <taxon>Pentapetalae</taxon>
        <taxon>rosids</taxon>
        <taxon>malvids</taxon>
        <taxon>Malvales</taxon>
        <taxon>Malvaceae</taxon>
        <taxon>Malvoideae</taxon>
        <taxon>Hibiscus</taxon>
    </lineage>
</organism>
<name>A0ABR2EG42_9ROSI</name>
<reference evidence="1 2" key="1">
    <citation type="journal article" date="2024" name="G3 (Bethesda)">
        <title>Genome assembly of Hibiscus sabdariffa L. provides insights into metabolisms of medicinal natural products.</title>
        <authorList>
            <person name="Kim T."/>
        </authorList>
    </citation>
    <scope>NUCLEOTIDE SEQUENCE [LARGE SCALE GENOMIC DNA]</scope>
    <source>
        <strain evidence="1">TK-2024</strain>
        <tissue evidence="1">Old leaves</tissue>
    </source>
</reference>
<proteinExistence type="predicted"/>
<evidence type="ECO:0000313" key="2">
    <source>
        <dbReference type="Proteomes" id="UP001472677"/>
    </source>
</evidence>
<protein>
    <submittedName>
        <fullName evidence="1">Uncharacterized protein</fullName>
    </submittedName>
</protein>